<name>A0A382SQF1_9ZZZZ</name>
<protein>
    <submittedName>
        <fullName evidence="1">Uncharacterized protein</fullName>
    </submittedName>
</protein>
<gene>
    <name evidence="1" type="ORF">METZ01_LOCUS364646</name>
</gene>
<accession>A0A382SQF1</accession>
<dbReference type="AlphaFoldDB" id="A0A382SQF1"/>
<sequence>MARQPHETATANSRLAVLLRISRHSSAENSGKTT</sequence>
<reference evidence="1" key="1">
    <citation type="submission" date="2018-05" db="EMBL/GenBank/DDBJ databases">
        <authorList>
            <person name="Lanie J.A."/>
            <person name="Ng W.-L."/>
            <person name="Kazmierczak K.M."/>
            <person name="Andrzejewski T.M."/>
            <person name="Davidsen T.M."/>
            <person name="Wayne K.J."/>
            <person name="Tettelin H."/>
            <person name="Glass J.I."/>
            <person name="Rusch D."/>
            <person name="Podicherti R."/>
            <person name="Tsui H.-C.T."/>
            <person name="Winkler M.E."/>
        </authorList>
    </citation>
    <scope>NUCLEOTIDE SEQUENCE</scope>
</reference>
<dbReference type="EMBL" id="UINC01130618">
    <property type="protein sequence ID" value="SVD11792.1"/>
    <property type="molecule type" value="Genomic_DNA"/>
</dbReference>
<organism evidence="1">
    <name type="scientific">marine metagenome</name>
    <dbReference type="NCBI Taxonomy" id="408172"/>
    <lineage>
        <taxon>unclassified sequences</taxon>
        <taxon>metagenomes</taxon>
        <taxon>ecological metagenomes</taxon>
    </lineage>
</organism>
<evidence type="ECO:0000313" key="1">
    <source>
        <dbReference type="EMBL" id="SVD11792.1"/>
    </source>
</evidence>
<proteinExistence type="predicted"/>